<feature type="domain" description="BRCT" evidence="10">
    <location>
        <begin position="1"/>
        <end position="84"/>
    </location>
</feature>
<keyword evidence="3" id="KW-0479">Metal-binding</keyword>
<gene>
    <name evidence="11" type="ORF">ILEXP_LOCUS29670</name>
</gene>
<dbReference type="SUPFAM" id="SSF52113">
    <property type="entry name" value="BRCT domain"/>
    <property type="match status" value="1"/>
</dbReference>
<dbReference type="AlphaFoldDB" id="A0ABC8SVF1"/>
<evidence type="ECO:0000256" key="8">
    <source>
        <dbReference type="SAM" id="MobiDB-lite"/>
    </source>
</evidence>
<dbReference type="EMBL" id="CAUOFW020003598">
    <property type="protein sequence ID" value="CAK9160883.1"/>
    <property type="molecule type" value="Genomic_DNA"/>
</dbReference>
<dbReference type="SMART" id="SM00184">
    <property type="entry name" value="RING"/>
    <property type="match status" value="1"/>
</dbReference>
<reference evidence="11 12" key="1">
    <citation type="submission" date="2024-02" db="EMBL/GenBank/DDBJ databases">
        <authorList>
            <person name="Vignale AGUSTIN F."/>
            <person name="Sosa J E."/>
            <person name="Modenutti C."/>
        </authorList>
    </citation>
    <scope>NUCLEOTIDE SEQUENCE [LARGE SCALE GENOMIC DNA]</scope>
</reference>
<dbReference type="InterPro" id="IPR011011">
    <property type="entry name" value="Znf_FYVE_PHD"/>
</dbReference>
<keyword evidence="4 7" id="KW-0863">Zinc-finger</keyword>
<protein>
    <recommendedName>
        <fullName evidence="6">RING-type E3 ubiquitin transferase BRCA1</fullName>
    </recommendedName>
</protein>
<evidence type="ECO:0000256" key="3">
    <source>
        <dbReference type="ARBA" id="ARBA00022723"/>
    </source>
</evidence>
<dbReference type="InterPro" id="IPR001357">
    <property type="entry name" value="BRCT_dom"/>
</dbReference>
<organism evidence="11 12">
    <name type="scientific">Ilex paraguariensis</name>
    <name type="common">yerba mate</name>
    <dbReference type="NCBI Taxonomy" id="185542"/>
    <lineage>
        <taxon>Eukaryota</taxon>
        <taxon>Viridiplantae</taxon>
        <taxon>Streptophyta</taxon>
        <taxon>Embryophyta</taxon>
        <taxon>Tracheophyta</taxon>
        <taxon>Spermatophyta</taxon>
        <taxon>Magnoliopsida</taxon>
        <taxon>eudicotyledons</taxon>
        <taxon>Gunneridae</taxon>
        <taxon>Pentapetalae</taxon>
        <taxon>asterids</taxon>
        <taxon>campanulids</taxon>
        <taxon>Aquifoliales</taxon>
        <taxon>Aquifoliaceae</taxon>
        <taxon>Ilex</taxon>
    </lineage>
</organism>
<feature type="region of interest" description="Disordered" evidence="8">
    <location>
        <begin position="172"/>
        <end position="214"/>
    </location>
</feature>
<evidence type="ECO:0000259" key="9">
    <source>
        <dbReference type="PROSITE" id="PS50089"/>
    </source>
</evidence>
<dbReference type="SUPFAM" id="SSF57903">
    <property type="entry name" value="FYVE/PHD zinc finger"/>
    <property type="match status" value="1"/>
</dbReference>
<dbReference type="PROSITE" id="PS50089">
    <property type="entry name" value="ZF_RING_2"/>
    <property type="match status" value="1"/>
</dbReference>
<proteinExistence type="predicted"/>
<dbReference type="Proteomes" id="UP001642360">
    <property type="component" value="Unassembled WGS sequence"/>
</dbReference>
<evidence type="ECO:0000256" key="4">
    <source>
        <dbReference type="ARBA" id="ARBA00022771"/>
    </source>
</evidence>
<evidence type="ECO:0000256" key="1">
    <source>
        <dbReference type="ARBA" id="ARBA00004286"/>
    </source>
</evidence>
<name>A0ABC8SVF1_9AQUA</name>
<dbReference type="Pfam" id="PF00097">
    <property type="entry name" value="zf-C3HC4"/>
    <property type="match status" value="1"/>
</dbReference>
<comment type="caution">
    <text evidence="11">The sequence shown here is derived from an EMBL/GenBank/DDBJ whole genome shotgun (WGS) entry which is preliminary data.</text>
</comment>
<dbReference type="PANTHER" id="PTHR47776:SF2">
    <property type="entry name" value="RING-TYPE E3 UBIQUITIN TRANSFERASE BRCA1"/>
    <property type="match status" value="1"/>
</dbReference>
<evidence type="ECO:0000256" key="7">
    <source>
        <dbReference type="PROSITE-ProRule" id="PRU00175"/>
    </source>
</evidence>
<dbReference type="GO" id="GO:0008270">
    <property type="term" value="F:zinc ion binding"/>
    <property type="evidence" value="ECO:0007669"/>
    <property type="project" value="UniProtKB-KW"/>
</dbReference>
<comment type="subcellular location">
    <subcellularLocation>
        <location evidence="1">Chromosome</location>
    </subcellularLocation>
</comment>
<dbReference type="SUPFAM" id="SSF57850">
    <property type="entry name" value="RING/U-box"/>
    <property type="match status" value="1"/>
</dbReference>
<dbReference type="InterPro" id="IPR001841">
    <property type="entry name" value="Znf_RING"/>
</dbReference>
<feature type="compositionally biased region" description="Basic and acidic residues" evidence="8">
    <location>
        <begin position="199"/>
        <end position="214"/>
    </location>
</feature>
<feature type="domain" description="RING-type" evidence="9">
    <location>
        <begin position="289"/>
        <end position="334"/>
    </location>
</feature>
<keyword evidence="5" id="KW-0862">Zinc</keyword>
<dbReference type="InterPro" id="IPR018957">
    <property type="entry name" value="Znf_C3HC4_RING-type"/>
</dbReference>
<evidence type="ECO:0000256" key="5">
    <source>
        <dbReference type="ARBA" id="ARBA00022833"/>
    </source>
</evidence>
<dbReference type="SMART" id="SM00292">
    <property type="entry name" value="BRCT"/>
    <property type="match status" value="1"/>
</dbReference>
<dbReference type="InterPro" id="IPR013083">
    <property type="entry name" value="Znf_RING/FYVE/PHD"/>
</dbReference>
<dbReference type="Gene3D" id="3.40.50.10190">
    <property type="entry name" value="BRCT domain"/>
    <property type="match status" value="1"/>
</dbReference>
<sequence length="440" mass="49835">MESVVATVSGYHGSERFKLIKLISHTGASYVGAMNQSTTHLVCWKFNGRKYELARKFKMVIVNHRWVEDCIKEGRRVPEHPYLSRCGQEVGPLLLDIPLVAAKARLLHRQSNVCVKFKEPVIDIDCEEIDHADWIDSSLLNKKRSITPSAEPSRKSRRLVKRSTTRDILKSFSDSEQECHPKPFRHQQNEIEVPSENSDGGRNESISRVREESDSRCYNHEANRIEGMGVVEEFTNLNGILAFEDSSLGIAGSLSSLVRTPEEHCSIVDDDINDIGHITRLSTSTELSCVICWTDFSSTRGVLPCGHRFCFSCIQSWADHMASRRKISTCPLCKASFARITKVDDAVSSDQKIYSQTIPHDSLNIDVYLLPNGESTLGPQQSLAPVCCQCSCREPQDLLIRCHLCQSRCVHSYCLDPPLFPWICAHCKDLQVLYHHVRWF</sequence>
<dbReference type="PANTHER" id="PTHR47776">
    <property type="entry name" value="F5A8.9 PROTEIN"/>
    <property type="match status" value="1"/>
</dbReference>
<keyword evidence="2" id="KW-0158">Chromosome</keyword>
<evidence type="ECO:0000256" key="6">
    <source>
        <dbReference type="ARBA" id="ARBA00031556"/>
    </source>
</evidence>
<dbReference type="PROSITE" id="PS50172">
    <property type="entry name" value="BRCT"/>
    <property type="match status" value="1"/>
</dbReference>
<evidence type="ECO:0000313" key="12">
    <source>
        <dbReference type="Proteomes" id="UP001642360"/>
    </source>
</evidence>
<evidence type="ECO:0000313" key="11">
    <source>
        <dbReference type="EMBL" id="CAK9160883.1"/>
    </source>
</evidence>
<keyword evidence="12" id="KW-1185">Reference proteome</keyword>
<evidence type="ECO:0000256" key="2">
    <source>
        <dbReference type="ARBA" id="ARBA00022454"/>
    </source>
</evidence>
<dbReference type="Gene3D" id="3.30.40.10">
    <property type="entry name" value="Zinc/RING finger domain, C3HC4 (zinc finger)"/>
    <property type="match status" value="1"/>
</dbReference>
<dbReference type="Pfam" id="PF12738">
    <property type="entry name" value="PTCB-BRCT"/>
    <property type="match status" value="1"/>
</dbReference>
<accession>A0ABC8SVF1</accession>
<dbReference type="InterPro" id="IPR017907">
    <property type="entry name" value="Znf_RING_CS"/>
</dbReference>
<dbReference type="InterPro" id="IPR036420">
    <property type="entry name" value="BRCT_dom_sf"/>
</dbReference>
<evidence type="ECO:0000259" key="10">
    <source>
        <dbReference type="PROSITE" id="PS50172"/>
    </source>
</evidence>
<dbReference type="PROSITE" id="PS00518">
    <property type="entry name" value="ZF_RING_1"/>
    <property type="match status" value="1"/>
</dbReference>
<dbReference type="GO" id="GO:0005694">
    <property type="term" value="C:chromosome"/>
    <property type="evidence" value="ECO:0007669"/>
    <property type="project" value="UniProtKB-SubCell"/>
</dbReference>